<keyword evidence="3" id="KW-1185">Reference proteome</keyword>
<dbReference type="Pfam" id="PF05901">
    <property type="entry name" value="Excalibur"/>
    <property type="match status" value="1"/>
</dbReference>
<organism evidence="2 3">
    <name type="scientific">Tabrizicola oligotrophica</name>
    <dbReference type="NCBI Taxonomy" id="2710650"/>
    <lineage>
        <taxon>Bacteria</taxon>
        <taxon>Pseudomonadati</taxon>
        <taxon>Pseudomonadota</taxon>
        <taxon>Alphaproteobacteria</taxon>
        <taxon>Rhodobacterales</taxon>
        <taxon>Paracoccaceae</taxon>
        <taxon>Tabrizicola</taxon>
    </lineage>
</organism>
<dbReference type="Proteomes" id="UP000477782">
    <property type="component" value="Unassembled WGS sequence"/>
</dbReference>
<evidence type="ECO:0000313" key="3">
    <source>
        <dbReference type="Proteomes" id="UP000477782"/>
    </source>
</evidence>
<dbReference type="InterPro" id="IPR008613">
    <property type="entry name" value="Excalibur_Ca-bd_domain"/>
</dbReference>
<accession>A0A6M0QNW0</accession>
<feature type="domain" description="Excalibur calcium-binding" evidence="1">
    <location>
        <begin position="35"/>
        <end position="67"/>
    </location>
</feature>
<evidence type="ECO:0000313" key="2">
    <source>
        <dbReference type="EMBL" id="NEY88926.1"/>
    </source>
</evidence>
<gene>
    <name evidence="2" type="ORF">G4Z14_01320</name>
</gene>
<name>A0A6M0QNW0_9RHOB</name>
<evidence type="ECO:0000259" key="1">
    <source>
        <dbReference type="Pfam" id="PF05901"/>
    </source>
</evidence>
<dbReference type="EMBL" id="JAAIVJ010000001">
    <property type="protein sequence ID" value="NEY88926.1"/>
    <property type="molecule type" value="Genomic_DNA"/>
</dbReference>
<sequence length="75" mass="8198">MWILLFALTGLSQAEDLPQSPRIETAQAWDCADVSCKALGSCEEACYKLQQCGQSKRDGDNDGIPCENLCSRPCD</sequence>
<reference evidence="2 3" key="1">
    <citation type="submission" date="2020-02" db="EMBL/GenBank/DDBJ databases">
        <authorList>
            <person name="Chen W.-M."/>
        </authorList>
    </citation>
    <scope>NUCLEOTIDE SEQUENCE [LARGE SCALE GENOMIC DNA]</scope>
    <source>
        <strain evidence="2 3">KMS-5</strain>
    </source>
</reference>
<comment type="caution">
    <text evidence="2">The sequence shown here is derived from an EMBL/GenBank/DDBJ whole genome shotgun (WGS) entry which is preliminary data.</text>
</comment>
<dbReference type="RefSeq" id="WP_164622952.1">
    <property type="nucleotide sequence ID" value="NZ_JAAIVJ010000001.1"/>
</dbReference>
<protein>
    <submittedName>
        <fullName evidence="2">Excalibur calcium-binding domain-containing protein</fullName>
    </submittedName>
</protein>
<proteinExistence type="predicted"/>
<dbReference type="AlphaFoldDB" id="A0A6M0QNW0"/>